<dbReference type="Pfam" id="PF11349">
    <property type="entry name" value="DUF3151"/>
    <property type="match status" value="1"/>
</dbReference>
<evidence type="ECO:0008006" key="3">
    <source>
        <dbReference type="Google" id="ProtNLM"/>
    </source>
</evidence>
<evidence type="ECO:0000313" key="2">
    <source>
        <dbReference type="EMBL" id="SVA43878.1"/>
    </source>
</evidence>
<proteinExistence type="predicted"/>
<organism evidence="2">
    <name type="scientific">marine metagenome</name>
    <dbReference type="NCBI Taxonomy" id="408172"/>
    <lineage>
        <taxon>unclassified sequences</taxon>
        <taxon>metagenomes</taxon>
        <taxon>ecological metagenomes</taxon>
    </lineage>
</organism>
<feature type="region of interest" description="Disordered" evidence="1">
    <location>
        <begin position="1"/>
        <end position="34"/>
    </location>
</feature>
<dbReference type="AlphaFoldDB" id="A0A381VVT7"/>
<reference evidence="2" key="1">
    <citation type="submission" date="2018-05" db="EMBL/GenBank/DDBJ databases">
        <authorList>
            <person name="Lanie J.A."/>
            <person name="Ng W.-L."/>
            <person name="Kazmierczak K.M."/>
            <person name="Andrzejewski T.M."/>
            <person name="Davidsen T.M."/>
            <person name="Wayne K.J."/>
            <person name="Tettelin H."/>
            <person name="Glass J.I."/>
            <person name="Rusch D."/>
            <person name="Podicherti R."/>
            <person name="Tsui H.-C.T."/>
            <person name="Winkler M.E."/>
        </authorList>
    </citation>
    <scope>NUCLEOTIDE SEQUENCE</scope>
</reference>
<name>A0A381VVT7_9ZZZZ</name>
<dbReference type="EMBL" id="UINC01009806">
    <property type="protein sequence ID" value="SVA43878.1"/>
    <property type="molecule type" value="Genomic_DNA"/>
</dbReference>
<gene>
    <name evidence="2" type="ORF">METZ01_LOCUS96732</name>
</gene>
<accession>A0A381VVT7</accession>
<sequence length="151" mass="16640">MDRPIGLSGSGPPETILGPEPADADDRLSAAGEAPVADRRAAVADVVARWPRHLEAWARLGDLGRDPVESYASYRVAYHRGLDRLRQSGWRGSGYVRWTHPTNRGFLRALAGLARTAREIGETDEEERCELFLRQLDPAWPAVDPPFDGPA</sequence>
<evidence type="ECO:0000256" key="1">
    <source>
        <dbReference type="SAM" id="MobiDB-lite"/>
    </source>
</evidence>
<protein>
    <recommendedName>
        <fullName evidence="3">DUF3151 domain-containing protein</fullName>
    </recommendedName>
</protein>
<dbReference type="InterPro" id="IPR014487">
    <property type="entry name" value="DUF3151"/>
</dbReference>